<dbReference type="InterPro" id="IPR035965">
    <property type="entry name" value="PAS-like_dom_sf"/>
</dbReference>
<protein>
    <recommendedName>
        <fullName evidence="3">histidine kinase</fullName>
        <ecNumber evidence="3">2.7.13.3</ecNumber>
    </recommendedName>
</protein>
<dbReference type="SMART" id="SM00387">
    <property type="entry name" value="HATPase_c"/>
    <property type="match status" value="1"/>
</dbReference>
<evidence type="ECO:0000256" key="12">
    <source>
        <dbReference type="SAM" id="Phobius"/>
    </source>
</evidence>
<evidence type="ECO:0000256" key="11">
    <source>
        <dbReference type="SAM" id="MobiDB-lite"/>
    </source>
</evidence>
<dbReference type="FunFam" id="3.30.565.10:FF:000006">
    <property type="entry name" value="Sensor histidine kinase WalK"/>
    <property type="match status" value="1"/>
</dbReference>
<evidence type="ECO:0000256" key="6">
    <source>
        <dbReference type="ARBA" id="ARBA00022741"/>
    </source>
</evidence>
<keyword evidence="10 12" id="KW-0472">Membrane</keyword>
<feature type="transmembrane region" description="Helical" evidence="12">
    <location>
        <begin position="85"/>
        <end position="105"/>
    </location>
</feature>
<dbReference type="InterPro" id="IPR003661">
    <property type="entry name" value="HisK_dim/P_dom"/>
</dbReference>
<evidence type="ECO:0000259" key="13">
    <source>
        <dbReference type="PROSITE" id="PS50109"/>
    </source>
</evidence>
<feature type="transmembrane region" description="Helical" evidence="12">
    <location>
        <begin position="111"/>
        <end position="131"/>
    </location>
</feature>
<dbReference type="InterPro" id="IPR003594">
    <property type="entry name" value="HATPase_dom"/>
</dbReference>
<reference evidence="16" key="1">
    <citation type="submission" date="2016-08" db="EMBL/GenBank/DDBJ databases">
        <authorList>
            <person name="Seilhamer J.J."/>
        </authorList>
    </citation>
    <scope>NUCLEOTIDE SEQUENCE</scope>
    <source>
        <strain evidence="16">86</strain>
    </source>
</reference>
<dbReference type="PROSITE" id="PS50109">
    <property type="entry name" value="HIS_KIN"/>
    <property type="match status" value="1"/>
</dbReference>
<name>A0A212LDD6_9HYPH</name>
<feature type="transmembrane region" description="Helical" evidence="12">
    <location>
        <begin position="186"/>
        <end position="203"/>
    </location>
</feature>
<dbReference type="GO" id="GO:0005524">
    <property type="term" value="F:ATP binding"/>
    <property type="evidence" value="ECO:0007669"/>
    <property type="project" value="UniProtKB-KW"/>
</dbReference>
<feature type="transmembrane region" description="Helical" evidence="12">
    <location>
        <begin position="162"/>
        <end position="179"/>
    </location>
</feature>
<evidence type="ECO:0000256" key="1">
    <source>
        <dbReference type="ARBA" id="ARBA00000085"/>
    </source>
</evidence>
<evidence type="ECO:0000256" key="9">
    <source>
        <dbReference type="ARBA" id="ARBA00023012"/>
    </source>
</evidence>
<dbReference type="InterPro" id="IPR000700">
    <property type="entry name" value="PAS-assoc_C"/>
</dbReference>
<dbReference type="SUPFAM" id="SSF55874">
    <property type="entry name" value="ATPase domain of HSP90 chaperone/DNA topoisomerase II/histidine kinase"/>
    <property type="match status" value="1"/>
</dbReference>
<dbReference type="EC" id="2.7.13.3" evidence="3"/>
<feature type="transmembrane region" description="Helical" evidence="12">
    <location>
        <begin position="223"/>
        <end position="241"/>
    </location>
</feature>
<dbReference type="NCBIfam" id="TIGR00229">
    <property type="entry name" value="sensory_box"/>
    <property type="match status" value="1"/>
</dbReference>
<evidence type="ECO:0000256" key="3">
    <source>
        <dbReference type="ARBA" id="ARBA00012438"/>
    </source>
</evidence>
<dbReference type="InterPro" id="IPR005467">
    <property type="entry name" value="His_kinase_dom"/>
</dbReference>
<dbReference type="PANTHER" id="PTHR43047">
    <property type="entry name" value="TWO-COMPONENT HISTIDINE PROTEIN KINASE"/>
    <property type="match status" value="1"/>
</dbReference>
<dbReference type="PROSITE" id="PS50113">
    <property type="entry name" value="PAC"/>
    <property type="match status" value="1"/>
</dbReference>
<keyword evidence="12" id="KW-0812">Transmembrane</keyword>
<keyword evidence="7 16" id="KW-0418">Kinase</keyword>
<dbReference type="InterPro" id="IPR036890">
    <property type="entry name" value="HATPase_C_sf"/>
</dbReference>
<evidence type="ECO:0000256" key="2">
    <source>
        <dbReference type="ARBA" id="ARBA00004370"/>
    </source>
</evidence>
<dbReference type="Pfam" id="PF00512">
    <property type="entry name" value="HisKA"/>
    <property type="match status" value="1"/>
</dbReference>
<evidence type="ECO:0000259" key="14">
    <source>
        <dbReference type="PROSITE" id="PS50112"/>
    </source>
</evidence>
<dbReference type="InterPro" id="IPR004358">
    <property type="entry name" value="Sig_transdc_His_kin-like_C"/>
</dbReference>
<proteinExistence type="predicted"/>
<comment type="catalytic activity">
    <reaction evidence="1">
        <text>ATP + protein L-histidine = ADP + protein N-phospho-L-histidine.</text>
        <dbReference type="EC" id="2.7.13.3"/>
    </reaction>
</comment>
<keyword evidence="4" id="KW-0597">Phosphoprotein</keyword>
<keyword evidence="12" id="KW-1133">Transmembrane helix</keyword>
<feature type="compositionally biased region" description="Basic and acidic residues" evidence="11">
    <location>
        <begin position="23"/>
        <end position="35"/>
    </location>
</feature>
<sequence length="644" mass="69740">MAPWFQKRQMAQPGADPPTAENLRNEGRHVGGDRAEFPQKLPTRLRWGCVLRNCELRAALERSFDHLVHSSVADDPVEVNRHRGFIASHLISGFAAFGLIPPALAVDASSAGFTATTLSVLGLEILVALFVSRTGRLAQGFLLSAAILTILAVWVALHTGGLGSFAVVWFAIAPIEAALSGRRSTVTGAALISGAGFLLTAALTATGEAGHNLAFAGDNTTMSFLACVIALGYASGVAISIERRERATSLSIARQEQRYRLLAEAMSDLVTCHNPSGDVTFASPAAMRLLSVRPADLVAEGLFRRVHIGDRPAYLSAISVALHQGAARVEYRLRCGEEQDTDGWIWVESHMRHLADEQGDDAVVTVTRDISERKRHEAELENLRVDSEAANLAKTRFLANMSHELRTPLNAIIGFSDILNQELFGKFEFDRQREYSGLIKESGEHLLQVVNDILDLSKIECGSFDVNPEAFRVGPLVDRCRQMMAPQAEKAGIALTCDIEPNLPELVADPRACRQIVLNLLSNAVKFSNRGGLVVCSVRRQGRRMAIAVRDNGIGIAEPDLCRVGSPFFQAETGYDRKQAGTGLGLSVVKGLVALHGGQVMIDSDLGKGTTVTVLLPMQPSRDGVEPISRVLDIDQIQRVARRA</sequence>
<dbReference type="PRINTS" id="PR00344">
    <property type="entry name" value="BCTRLSENSOR"/>
</dbReference>
<keyword evidence="8" id="KW-0067">ATP-binding</keyword>
<dbReference type="SUPFAM" id="SSF55785">
    <property type="entry name" value="PYP-like sensor domain (PAS domain)"/>
    <property type="match status" value="1"/>
</dbReference>
<dbReference type="PROSITE" id="PS50112">
    <property type="entry name" value="PAS"/>
    <property type="match status" value="1"/>
</dbReference>
<evidence type="ECO:0000313" key="16">
    <source>
        <dbReference type="EMBL" id="SCM75582.1"/>
    </source>
</evidence>
<dbReference type="InterPro" id="IPR036097">
    <property type="entry name" value="HisK_dim/P_sf"/>
</dbReference>
<evidence type="ECO:0000256" key="10">
    <source>
        <dbReference type="ARBA" id="ARBA00023136"/>
    </source>
</evidence>
<keyword evidence="5" id="KW-0808">Transferase</keyword>
<dbReference type="CDD" id="cd00082">
    <property type="entry name" value="HisKA"/>
    <property type="match status" value="1"/>
</dbReference>
<dbReference type="Gene3D" id="1.10.287.130">
    <property type="match status" value="1"/>
</dbReference>
<dbReference type="InterPro" id="IPR013656">
    <property type="entry name" value="PAS_4"/>
</dbReference>
<evidence type="ECO:0000256" key="5">
    <source>
        <dbReference type="ARBA" id="ARBA00022679"/>
    </source>
</evidence>
<dbReference type="SUPFAM" id="SSF47384">
    <property type="entry name" value="Homodimeric domain of signal transducing histidine kinase"/>
    <property type="match status" value="1"/>
</dbReference>
<evidence type="ECO:0000256" key="7">
    <source>
        <dbReference type="ARBA" id="ARBA00022777"/>
    </source>
</evidence>
<comment type="subcellular location">
    <subcellularLocation>
        <location evidence="2">Membrane</location>
    </subcellularLocation>
</comment>
<feature type="transmembrane region" description="Helical" evidence="12">
    <location>
        <begin position="138"/>
        <end position="156"/>
    </location>
</feature>
<evidence type="ECO:0000256" key="4">
    <source>
        <dbReference type="ARBA" id="ARBA00022553"/>
    </source>
</evidence>
<feature type="domain" description="PAC" evidence="15">
    <location>
        <begin position="327"/>
        <end position="382"/>
    </location>
</feature>
<keyword evidence="9" id="KW-0902">Two-component regulatory system</keyword>
<dbReference type="EMBL" id="FMJD01000007">
    <property type="protein sequence ID" value="SCM75582.1"/>
    <property type="molecule type" value="Genomic_DNA"/>
</dbReference>
<feature type="domain" description="Histidine kinase" evidence="13">
    <location>
        <begin position="400"/>
        <end position="620"/>
    </location>
</feature>
<accession>A0A212LDD6</accession>
<dbReference type="AlphaFoldDB" id="A0A212LDD6"/>
<feature type="domain" description="PAS" evidence="14">
    <location>
        <begin position="255"/>
        <end position="325"/>
    </location>
</feature>
<dbReference type="Gene3D" id="3.30.450.20">
    <property type="entry name" value="PAS domain"/>
    <property type="match status" value="1"/>
</dbReference>
<dbReference type="CDD" id="cd00130">
    <property type="entry name" value="PAS"/>
    <property type="match status" value="1"/>
</dbReference>
<keyword evidence="6" id="KW-0547">Nucleotide-binding</keyword>
<organism evidence="16">
    <name type="scientific">uncultured Pleomorphomonas sp</name>
    <dbReference type="NCBI Taxonomy" id="442121"/>
    <lineage>
        <taxon>Bacteria</taxon>
        <taxon>Pseudomonadati</taxon>
        <taxon>Pseudomonadota</taxon>
        <taxon>Alphaproteobacteria</taxon>
        <taxon>Hyphomicrobiales</taxon>
        <taxon>Pleomorphomonadaceae</taxon>
        <taxon>Pleomorphomonas</taxon>
        <taxon>environmental samples</taxon>
    </lineage>
</organism>
<dbReference type="Gene3D" id="3.30.565.10">
    <property type="entry name" value="Histidine kinase-like ATPase, C-terminal domain"/>
    <property type="match status" value="1"/>
</dbReference>
<evidence type="ECO:0000259" key="15">
    <source>
        <dbReference type="PROSITE" id="PS50113"/>
    </source>
</evidence>
<dbReference type="FunFam" id="1.10.287.130:FF:000038">
    <property type="entry name" value="Sensory transduction histidine kinase"/>
    <property type="match status" value="1"/>
</dbReference>
<dbReference type="Pfam" id="PF02518">
    <property type="entry name" value="HATPase_c"/>
    <property type="match status" value="1"/>
</dbReference>
<dbReference type="GO" id="GO:0016020">
    <property type="term" value="C:membrane"/>
    <property type="evidence" value="ECO:0007669"/>
    <property type="project" value="UniProtKB-SubCell"/>
</dbReference>
<dbReference type="GO" id="GO:0000155">
    <property type="term" value="F:phosphorelay sensor kinase activity"/>
    <property type="evidence" value="ECO:0007669"/>
    <property type="project" value="InterPro"/>
</dbReference>
<gene>
    <name evidence="16" type="ORF">KL86PLE_30029</name>
</gene>
<evidence type="ECO:0000256" key="8">
    <source>
        <dbReference type="ARBA" id="ARBA00022840"/>
    </source>
</evidence>
<dbReference type="SMART" id="SM00091">
    <property type="entry name" value="PAS"/>
    <property type="match status" value="1"/>
</dbReference>
<dbReference type="InterPro" id="IPR000014">
    <property type="entry name" value="PAS"/>
</dbReference>
<feature type="region of interest" description="Disordered" evidence="11">
    <location>
        <begin position="1"/>
        <end position="35"/>
    </location>
</feature>
<dbReference type="Pfam" id="PF08448">
    <property type="entry name" value="PAS_4"/>
    <property type="match status" value="1"/>
</dbReference>
<dbReference type="SMART" id="SM00388">
    <property type="entry name" value="HisKA"/>
    <property type="match status" value="1"/>
</dbReference>